<evidence type="ECO:0000313" key="1">
    <source>
        <dbReference type="EMBL" id="TYB82783.1"/>
    </source>
</evidence>
<proteinExistence type="predicted"/>
<protein>
    <submittedName>
        <fullName evidence="1">Uncharacterized protein</fullName>
    </submittedName>
</protein>
<organism evidence="1 2">
    <name type="scientific">Maritimibacter fusiformis</name>
    <dbReference type="NCBI Taxonomy" id="2603819"/>
    <lineage>
        <taxon>Bacteria</taxon>
        <taxon>Pseudomonadati</taxon>
        <taxon>Pseudomonadota</taxon>
        <taxon>Alphaproteobacteria</taxon>
        <taxon>Rhodobacterales</taxon>
        <taxon>Roseobacteraceae</taxon>
        <taxon>Maritimibacter</taxon>
    </lineage>
</organism>
<comment type="caution">
    <text evidence="1">The sequence shown here is derived from an EMBL/GenBank/DDBJ whole genome shotgun (WGS) entry which is preliminary data.</text>
</comment>
<reference evidence="1 2" key="1">
    <citation type="submission" date="2019-08" db="EMBL/GenBank/DDBJ databases">
        <title>Identification of a novel species of the genus Boseongicola.</title>
        <authorList>
            <person name="Zhang X.-Q."/>
        </authorList>
    </citation>
    <scope>NUCLEOTIDE SEQUENCE [LARGE SCALE GENOMIC DNA]</scope>
    <source>
        <strain evidence="1 2">HY14</strain>
    </source>
</reference>
<dbReference type="EMBL" id="VSIY01000003">
    <property type="protein sequence ID" value="TYB82783.1"/>
    <property type="molecule type" value="Genomic_DNA"/>
</dbReference>
<keyword evidence="2" id="KW-1185">Reference proteome</keyword>
<evidence type="ECO:0000313" key="2">
    <source>
        <dbReference type="Proteomes" id="UP000322080"/>
    </source>
</evidence>
<accession>A0A5D0RMU0</accession>
<sequence length="136" mass="14693">MIYRDGTAILGDAHLVVDFGDASVTGTMDDFEVAEFLIADLDDPSFQGLEDWEPAAGQLVLANGRLENTKNIYADFAGDITTAQHVYTLNGGLWGLFHGPDGAYLRARGDQGFGQAVLIDGVRPDDAQMEMIVARE</sequence>
<dbReference type="Proteomes" id="UP000322080">
    <property type="component" value="Unassembled WGS sequence"/>
</dbReference>
<name>A0A5D0RMU0_9RHOB</name>
<dbReference type="AlphaFoldDB" id="A0A5D0RMU0"/>
<gene>
    <name evidence="1" type="ORF">FVF75_00940</name>
</gene>